<evidence type="ECO:0000256" key="1">
    <source>
        <dbReference type="SAM" id="Phobius"/>
    </source>
</evidence>
<organism evidence="2 3">
    <name type="scientific">Lipingzhangella rawalii</name>
    <dbReference type="NCBI Taxonomy" id="2055835"/>
    <lineage>
        <taxon>Bacteria</taxon>
        <taxon>Bacillati</taxon>
        <taxon>Actinomycetota</taxon>
        <taxon>Actinomycetes</taxon>
        <taxon>Streptosporangiales</taxon>
        <taxon>Nocardiopsidaceae</taxon>
        <taxon>Lipingzhangella</taxon>
    </lineage>
</organism>
<name>A0ABU2H2B2_9ACTN</name>
<comment type="caution">
    <text evidence="2">The sequence shown here is derived from an EMBL/GenBank/DDBJ whole genome shotgun (WGS) entry which is preliminary data.</text>
</comment>
<feature type="transmembrane region" description="Helical" evidence="1">
    <location>
        <begin position="12"/>
        <end position="36"/>
    </location>
</feature>
<evidence type="ECO:0000313" key="2">
    <source>
        <dbReference type="EMBL" id="MDS1269442.1"/>
    </source>
</evidence>
<keyword evidence="1" id="KW-0472">Membrane</keyword>
<dbReference type="Proteomes" id="UP001250214">
    <property type="component" value="Unassembled WGS sequence"/>
</dbReference>
<accession>A0ABU2H2B2</accession>
<sequence>MQAERPGRFGLVLGMLTALVVLLLLGGVPSLLGMVSVPPVRLALGFALGVGASIAALGTLIASRTPQALPPWHVDRARLRQARRVVRRGTGSTDPRTAELSVLLAEQTLRGRPWHLLVIGLTGIGLSATGAGLLLTAEVRGTVWHILGVATAAGVLLVLLAGVVVGVWIPRRARQARARCRSALEAQQ</sequence>
<keyword evidence="1" id="KW-1133">Transmembrane helix</keyword>
<feature type="transmembrane region" description="Helical" evidence="1">
    <location>
        <begin position="143"/>
        <end position="169"/>
    </location>
</feature>
<feature type="transmembrane region" description="Helical" evidence="1">
    <location>
        <begin position="116"/>
        <end position="137"/>
    </location>
</feature>
<feature type="transmembrane region" description="Helical" evidence="1">
    <location>
        <begin position="42"/>
        <end position="62"/>
    </location>
</feature>
<dbReference type="EMBL" id="JAVLVT010000001">
    <property type="protein sequence ID" value="MDS1269442.1"/>
    <property type="molecule type" value="Genomic_DNA"/>
</dbReference>
<evidence type="ECO:0000313" key="3">
    <source>
        <dbReference type="Proteomes" id="UP001250214"/>
    </source>
</evidence>
<proteinExistence type="predicted"/>
<keyword evidence="3" id="KW-1185">Reference proteome</keyword>
<reference evidence="3" key="1">
    <citation type="submission" date="2023-07" db="EMBL/GenBank/DDBJ databases">
        <title>Novel species in the genus Lipingzhangella isolated from Sambhar Salt Lake.</title>
        <authorList>
            <person name="Jiya N."/>
            <person name="Kajale S."/>
            <person name="Sharma A."/>
        </authorList>
    </citation>
    <scope>NUCLEOTIDE SEQUENCE [LARGE SCALE GENOMIC DNA]</scope>
    <source>
        <strain evidence="3">LS1_29</strain>
    </source>
</reference>
<keyword evidence="1" id="KW-0812">Transmembrane</keyword>
<protein>
    <submittedName>
        <fullName evidence="2">Uncharacterized protein</fullName>
    </submittedName>
</protein>
<dbReference type="RefSeq" id="WP_310910912.1">
    <property type="nucleotide sequence ID" value="NZ_JAVLVT010000001.1"/>
</dbReference>
<gene>
    <name evidence="2" type="ORF">RIF23_03930</name>
</gene>